<evidence type="ECO:0008006" key="5">
    <source>
        <dbReference type="Google" id="ProtNLM"/>
    </source>
</evidence>
<dbReference type="InterPro" id="IPR008615">
    <property type="entry name" value="FNIP"/>
</dbReference>
<keyword evidence="1" id="KW-0677">Repeat</keyword>
<keyword evidence="4" id="KW-1185">Reference proteome</keyword>
<evidence type="ECO:0000256" key="2">
    <source>
        <dbReference type="SAM" id="MobiDB-lite"/>
    </source>
</evidence>
<proteinExistence type="predicted"/>
<dbReference type="InterPro" id="IPR051251">
    <property type="entry name" value="STK_FNIP-Repeat"/>
</dbReference>
<reference evidence="3" key="1">
    <citation type="submission" date="2020-01" db="EMBL/GenBank/DDBJ databases">
        <title>Development of genomics and gene disruption for Polysphondylium violaceum indicates a role for the polyketide synthase stlB in stalk morphogenesis.</title>
        <authorList>
            <person name="Narita B."/>
            <person name="Kawabe Y."/>
            <person name="Kin K."/>
            <person name="Saito T."/>
            <person name="Gibbs R."/>
            <person name="Kuspa A."/>
            <person name="Muzny D."/>
            <person name="Queller D."/>
            <person name="Richards S."/>
            <person name="Strassman J."/>
            <person name="Sucgang R."/>
            <person name="Worley K."/>
            <person name="Schaap P."/>
        </authorList>
    </citation>
    <scope>NUCLEOTIDE SEQUENCE</scope>
    <source>
        <strain evidence="3">QSvi11</strain>
    </source>
</reference>
<evidence type="ECO:0000313" key="4">
    <source>
        <dbReference type="Proteomes" id="UP000695562"/>
    </source>
</evidence>
<feature type="compositionally biased region" description="Low complexity" evidence="2">
    <location>
        <begin position="1028"/>
        <end position="1045"/>
    </location>
</feature>
<evidence type="ECO:0000256" key="1">
    <source>
        <dbReference type="ARBA" id="ARBA00022737"/>
    </source>
</evidence>
<dbReference type="Proteomes" id="UP000695562">
    <property type="component" value="Unassembled WGS sequence"/>
</dbReference>
<dbReference type="PANTHER" id="PTHR32134:SF92">
    <property type="entry name" value="FNIP REPEAT-CONTAINING PROTEIN"/>
    <property type="match status" value="1"/>
</dbReference>
<evidence type="ECO:0000313" key="3">
    <source>
        <dbReference type="EMBL" id="KAF2068517.1"/>
    </source>
</evidence>
<feature type="non-terminal residue" evidence="3">
    <location>
        <position position="1"/>
    </location>
</feature>
<name>A0A8J4PJH0_9MYCE</name>
<sequence length="1109" mass="126290">MNNTTTTSTDTTIGPVINGDLVWTTPSVYDDLDLDDIFTFQLKPENFDDFKVPDTIKKLQIIVFEDDLIAELDTPVIPSTITDLDIHLDFDYEKGYDYSSVVKMVKQLKIPSSVVSLTISNKSMITGIDNVIKSILESDLRTTKKRKTDGGENGGTQETHDYFIPSSVTKLNVPWVSKEMTQFIPPTVDHLVFHIEKTSFNIPNTVKHVEIVKTTCKPKLQKVAFFSKLPKELETLTTGDHFLSARVPFVHFRFDLDHLQNNFKEQEFRTTFSKVTKQCLREENILIQTIDIKDPSKEGTGDIRVFFYLYWYKQSVTIPDSVKNVYYESKNTCQFNNGLEYLILNIKEDFSKFKLSQTLKYLFIKGEEFRYEMNFSKHVPSSVSHLEITLNECLNFNGFIPQGVKYLKINIPTTKSKHQINIKIPSTLVHLQIDKEYIDNIKVIPRDEYFNINININNNINNNNNNNNNNSNNGNNNLGELLNTSVTKLDLTNYPNHYIPPYSLPPNLEEIIFGNIAQPIEKGLIPTTVKRITFNPCGVRFKSINFEFLPNLIPYFKFCFNDSEIPLTSNTFDVFMLSVFTKPTVGQVLSVKKAGASIVSIKIKNLEFYGCKSNNTKTKIDIAKFKFPIPSFSHYHQDEKGTYILSFANYPPKKLSLGVKKYPMPIRANSSLYSLVSQCPGTTTLNLLNYQYINPSLLPKSVTDLTINYETNEPFLLKPKQETQIQDDSNNRFTYSEPLKPDTELFFYIWKNTFIRNNIIDQLLHPSQELVQVCQTTPTNKSKKELFITNSYQLSSKKNAFKGVSKIHLSKSYLSNWSNPFTKSVLKLMNIKYHVYQKDKAIPSGTTHIIWPLNEPIPAGLLPNTVYSITFGYSYNQPILPNTLGDNVLELQFGNGFVINIENSTFPPRLRYLTFGSNYRHPIVPNTLPSTLKHIYFMSLTQDSELLNSLKHLPPSVDHLGILKYDSNLKDLTMISPFIKYIKLSHGHYNQNLVVPTTVKSVRVSKISYVKISHDINSLTTPTSSKEPTITTPATPTTQNAPSPAVKLESPVNVKLVVEKTFLNANSLVDNVKSITISTNFVLIPGCLPVNLESLKFNISYNQAISHGV</sequence>
<accession>A0A8J4PJH0</accession>
<dbReference type="AlphaFoldDB" id="A0A8J4PJH0"/>
<dbReference type="EMBL" id="AJWJ01000950">
    <property type="protein sequence ID" value="KAF2068517.1"/>
    <property type="molecule type" value="Genomic_DNA"/>
</dbReference>
<feature type="region of interest" description="Disordered" evidence="2">
    <location>
        <begin position="1020"/>
        <end position="1045"/>
    </location>
</feature>
<dbReference type="PANTHER" id="PTHR32134">
    <property type="entry name" value="FNIP REPEAT-CONTAINING PROTEIN"/>
    <property type="match status" value="1"/>
</dbReference>
<dbReference type="Pfam" id="PF05725">
    <property type="entry name" value="FNIP"/>
    <property type="match status" value="4"/>
</dbReference>
<comment type="caution">
    <text evidence="3">The sequence shown here is derived from an EMBL/GenBank/DDBJ whole genome shotgun (WGS) entry which is preliminary data.</text>
</comment>
<protein>
    <recommendedName>
        <fullName evidence="5">FNIP repeat-containing protein</fullName>
    </recommendedName>
</protein>
<organism evidence="3 4">
    <name type="scientific">Polysphondylium violaceum</name>
    <dbReference type="NCBI Taxonomy" id="133409"/>
    <lineage>
        <taxon>Eukaryota</taxon>
        <taxon>Amoebozoa</taxon>
        <taxon>Evosea</taxon>
        <taxon>Eumycetozoa</taxon>
        <taxon>Dictyostelia</taxon>
        <taxon>Dictyosteliales</taxon>
        <taxon>Dictyosteliaceae</taxon>
        <taxon>Polysphondylium</taxon>
    </lineage>
</organism>
<gene>
    <name evidence="3" type="ORF">CYY_010156</name>
</gene>